<protein>
    <submittedName>
        <fullName evidence="1">Uncharacterized protein</fullName>
    </submittedName>
</protein>
<reference evidence="1" key="2">
    <citation type="submission" date="2006-01" db="EMBL/GenBank/DDBJ databases">
        <authorList>
            <person name="Genoscope"/>
        </authorList>
    </citation>
    <scope>NUCLEOTIDE SEQUENCE</scope>
</reference>
<reference evidence="1" key="1">
    <citation type="journal article" date="2006" name="Nature">
        <title>Deciphering the evolution and metabolism of an anammox bacterium from a community genome.</title>
        <authorList>
            <person name="Strous M."/>
            <person name="Pelletier E."/>
            <person name="Mangenot S."/>
            <person name="Rattei T."/>
            <person name="Lehner A."/>
            <person name="Taylor M.W."/>
            <person name="Horn M."/>
            <person name="Daims H."/>
            <person name="Bartol-Mavel D."/>
            <person name="Wincker P."/>
            <person name="Barbe V."/>
            <person name="Fonknechten N."/>
            <person name="Vallenet D."/>
            <person name="Segurens B."/>
            <person name="Schenowitz-Truong C."/>
            <person name="Medigue C."/>
            <person name="Collingro A."/>
            <person name="Snel B."/>
            <person name="Dutilh B.E."/>
            <person name="OpDenCamp H.J.M."/>
            <person name="vanDerDrift C."/>
            <person name="Cirpus I."/>
            <person name="vanDePas-Schoonen K.T."/>
            <person name="Harhangi H.R."/>
            <person name="vanNiftrik L."/>
            <person name="Schmid M."/>
            <person name="Keltjens J."/>
            <person name="vanDeVossenberg J."/>
            <person name="Kartal B."/>
            <person name="Meier H."/>
            <person name="Frishman D."/>
            <person name="Huynen M.A."/>
            <person name="Mewes H."/>
            <person name="Weissenbach J."/>
            <person name="Jetten M.S.M."/>
            <person name="Wagner M."/>
            <person name="LePaslier D."/>
        </authorList>
    </citation>
    <scope>NUCLEOTIDE SEQUENCE</scope>
</reference>
<sequence length="53" mass="6499">MCQHFYYVQQFPDACNASLTLCTLKFLYVNVFFKKLKYYKTFDFFAITCHFYP</sequence>
<accession>Q1Q7A4</accession>
<reference evidence="2 3" key="3">
    <citation type="submission" date="2020-02" db="EMBL/GenBank/DDBJ databases">
        <title>Newly sequenced genome of strain CSTR1 showed variability in Candidatus Kuenenia stuttgartiensis genomes.</title>
        <authorList>
            <person name="Ding C."/>
            <person name="Adrian L."/>
        </authorList>
    </citation>
    <scope>NUCLEOTIDE SEQUENCE [LARGE SCALE GENOMIC DNA]</scope>
    <source>
        <strain evidence="2 3">CSTR1</strain>
    </source>
</reference>
<gene>
    <name evidence="2" type="ORF">KsCSTR_26560</name>
    <name evidence="1" type="ORF">kuste2709</name>
</gene>
<proteinExistence type="predicted"/>
<name>Q1Q7A4_KUEST</name>
<evidence type="ECO:0000313" key="2">
    <source>
        <dbReference type="EMBL" id="QII12035.1"/>
    </source>
</evidence>
<dbReference type="EMBL" id="CT573071">
    <property type="protein sequence ID" value="CAJ73459.1"/>
    <property type="molecule type" value="Genomic_DNA"/>
</dbReference>
<evidence type="ECO:0000313" key="1">
    <source>
        <dbReference type="EMBL" id="CAJ73459.1"/>
    </source>
</evidence>
<dbReference type="Proteomes" id="UP000501926">
    <property type="component" value="Chromosome"/>
</dbReference>
<evidence type="ECO:0000313" key="3">
    <source>
        <dbReference type="Proteomes" id="UP000501926"/>
    </source>
</evidence>
<dbReference type="EMBL" id="CP049055">
    <property type="protein sequence ID" value="QII12035.1"/>
    <property type="molecule type" value="Genomic_DNA"/>
</dbReference>
<organism evidence="1">
    <name type="scientific">Kuenenia stuttgartiensis</name>
    <dbReference type="NCBI Taxonomy" id="174633"/>
    <lineage>
        <taxon>Bacteria</taxon>
        <taxon>Pseudomonadati</taxon>
        <taxon>Planctomycetota</taxon>
        <taxon>Candidatus Brocadiia</taxon>
        <taxon>Candidatus Brocadiales</taxon>
        <taxon>Candidatus Brocadiaceae</taxon>
        <taxon>Candidatus Kuenenia</taxon>
    </lineage>
</organism>
<dbReference type="AlphaFoldDB" id="Q1Q7A4"/>